<feature type="region of interest" description="Disordered" evidence="1">
    <location>
        <begin position="199"/>
        <end position="234"/>
    </location>
</feature>
<gene>
    <name evidence="2" type="ORF">CFBP498_15010</name>
</gene>
<evidence type="ECO:0000313" key="2">
    <source>
        <dbReference type="EMBL" id="CAD0319228.1"/>
    </source>
</evidence>
<dbReference type="EMBL" id="LR828257">
    <property type="protein sequence ID" value="CAD0319228.1"/>
    <property type="molecule type" value="Genomic_DNA"/>
</dbReference>
<organism evidence="2 3">
    <name type="scientific">Xanthomonas hortorum pv. vitians</name>
    <dbReference type="NCBI Taxonomy" id="83224"/>
    <lineage>
        <taxon>Bacteria</taxon>
        <taxon>Pseudomonadati</taxon>
        <taxon>Pseudomonadota</taxon>
        <taxon>Gammaproteobacteria</taxon>
        <taxon>Lysobacterales</taxon>
        <taxon>Lysobacteraceae</taxon>
        <taxon>Xanthomonas</taxon>
    </lineage>
</organism>
<evidence type="ECO:0000256" key="1">
    <source>
        <dbReference type="SAM" id="MobiDB-lite"/>
    </source>
</evidence>
<name>A0A6V7CMH0_9XANT</name>
<dbReference type="AlphaFoldDB" id="A0A6V7CMH0"/>
<dbReference type="EMBL" id="LR828257">
    <property type="protein sequence ID" value="CAD0319220.1"/>
    <property type="molecule type" value="Genomic_DNA"/>
</dbReference>
<accession>A0A6V7CMH0</accession>
<keyword evidence="3" id="KW-1185">Reference proteome</keyword>
<evidence type="ECO:0000313" key="3">
    <source>
        <dbReference type="Proteomes" id="UP000515406"/>
    </source>
</evidence>
<reference evidence="2 3" key="1">
    <citation type="submission" date="2020-07" db="EMBL/GenBank/DDBJ databases">
        <authorList>
            <person name="Pothier F. J."/>
        </authorList>
    </citation>
    <scope>NUCLEOTIDE SEQUENCE [LARGE SCALE GENOMIC DNA]</scope>
    <source>
        <strain evidence="2 3">CFBP 498</strain>
    </source>
</reference>
<feature type="compositionally biased region" description="Polar residues" evidence="1">
    <location>
        <begin position="205"/>
        <end position="228"/>
    </location>
</feature>
<dbReference type="Proteomes" id="UP000515406">
    <property type="component" value="Chromosome"/>
</dbReference>
<sequence length="234" mass="25769">MCTRSHANGCGTSKRRQNAALKTRRDSDKDTAAQHDSSRYADGRRSSTVCRCDHVLCVFLDVYACCDATYRQRNACTAIGLMRSAQPKKKIGVRRKYRHRSTRHATLHVGPRARRAINRMQQLRTSQCHRLQPRDSLSQSDGKRLIAGGDIVGGGMRQRHPIASAACCCDGHCARELQRNSNGCTRPSARITSSVTNAVHRRTRSATANGAQENPSKNNSIAITNASSRPVLEG</sequence>
<proteinExistence type="predicted"/>
<feature type="region of interest" description="Disordered" evidence="1">
    <location>
        <begin position="1"/>
        <end position="40"/>
    </location>
</feature>
<protein>
    <submittedName>
        <fullName evidence="2">Uncharacterized protein</fullName>
    </submittedName>
</protein>
<feature type="compositionally biased region" description="Basic and acidic residues" evidence="1">
    <location>
        <begin position="23"/>
        <end position="40"/>
    </location>
</feature>